<feature type="region of interest" description="Disordered" evidence="1">
    <location>
        <begin position="331"/>
        <end position="370"/>
    </location>
</feature>
<dbReference type="OrthoDB" id="309640at2759"/>
<feature type="compositionally biased region" description="Basic and acidic residues" evidence="1">
    <location>
        <begin position="557"/>
        <end position="571"/>
    </location>
</feature>
<dbReference type="Proteomes" id="UP000218231">
    <property type="component" value="Unassembled WGS sequence"/>
</dbReference>
<sequence>MERSNNNSAHRLINGFQNAASTANTFQSAFQGMQQTNANNFGLLQAQLQSLSNPILPSADIAQWAAATAQQPHNQQWIGGVDPAKVVQMLPMYQMFTNVKSMDFPQTDLVSHGLQQQQNIQSGSSQFSGTPSSTLTSTPSMVQSPRLSHLQDVRNNSHGSPQCPLSNGPPSSHHSHHSTSTPNDIDVGMSLSQPASQQNQAFDLSMRPHSKESESTQSPLVVDQLPPHQQHINVNNLGQAYLNEPSTSSSNQNQQQNQSQALDEDQWIDNIDISRFDIPANLDLNAVFQPEPRRASGGGSSSNFFSQQNDLEDGCEFDKVFKMVTDKNDGTGADSIFGLGTTQEDTNRLSPIQFTPPDSPEPAPSGKISSLFGSPKSISSFDAPSTSSGLSSSAASLFPSTSRTPASLLPTGLGSLLGPSTSTSASSFLPFNSAKTFAPSSTNSSILGSAANLVVPSQTTASSQVFPSTSNATSLQLQQQKIPSLSSTLAQVQKQLSKTQSKEKQDSFKPPPTSANKVPVWKKAALEAKEPPKLAKPVQKSTKIPVYKQKLTSIGSMKEEDGDKKGGKDDAFDFDEDDEPVSLVQQTPREKLDADLKERISKLSAQSDGRARNVYVPGVGFAVPPEHSTSQDLWRHVVPKKRLIGENRPIIPSTNLLPASVHAEANQAAARLADPEIVDLAESIRRRKKERLSCSFIKTEATTSQDCAKEEGADQKAEILRSEDNRPRLPKLIIKLPRRPTVEETKPSKRSRKRKDSSDDDTDWEGSDAARKKRGRKSGKRGRRSYSGYEVRLVERDDEPPEDYLLPNRGESEDKSDVMMLSKKRRFMKQWEEGQENGEENGKIVDGVMIKQEVPDYSAQMNGQPTGRANGHTLEEQRRLGRRMTDFNTEAVKTRLSKFSSAEGKLAKGTFVVNKQDLFRDDCALWKVDNQNLLQKFPPRTDPITKVITYRNSSTYSGWCDQIASSYYTVKVKMLKQSRSESIVEPEVPLNDLFVAVSADTSSPNGFVKGEDGSNEDVNEVSSITRDSLKSALLTFVQVMVNHAFSLDYIQTLKEKNDWNFLNAETEINRANLECEQKLKSLLRGAIPKYEEWINMYTCLSVCDIEQRDIQCQACGIAAVDKIVQLFSKDSYDSETLHTIFKEEDDDAEDGPLPAMEFYVCTVCSVVVQYHHKCHHLKYHLLKRCEDRLECFGTQFPDYAPEKIVELAKKSRGWIEKFIDECIDMWKKIEDSKF</sequence>
<organism evidence="2 3">
    <name type="scientific">Diploscapter pachys</name>
    <dbReference type="NCBI Taxonomy" id="2018661"/>
    <lineage>
        <taxon>Eukaryota</taxon>
        <taxon>Metazoa</taxon>
        <taxon>Ecdysozoa</taxon>
        <taxon>Nematoda</taxon>
        <taxon>Chromadorea</taxon>
        <taxon>Rhabditida</taxon>
        <taxon>Rhabditina</taxon>
        <taxon>Rhabditomorpha</taxon>
        <taxon>Rhabditoidea</taxon>
        <taxon>Rhabditidae</taxon>
        <taxon>Diploscapter</taxon>
    </lineage>
</organism>
<gene>
    <name evidence="2" type="ORF">WR25_25104</name>
</gene>
<dbReference type="EMBL" id="LIAE01009596">
    <property type="protein sequence ID" value="PAV69106.1"/>
    <property type="molecule type" value="Genomic_DNA"/>
</dbReference>
<feature type="compositionally biased region" description="Polar residues" evidence="1">
    <location>
        <begin position="340"/>
        <end position="353"/>
    </location>
</feature>
<evidence type="ECO:0008006" key="4">
    <source>
        <dbReference type="Google" id="ProtNLM"/>
    </source>
</evidence>
<reference evidence="2 3" key="1">
    <citation type="journal article" date="2017" name="Curr. Biol.">
        <title>Genome architecture and evolution of a unichromosomal asexual nematode.</title>
        <authorList>
            <person name="Fradin H."/>
            <person name="Zegar C."/>
            <person name="Gutwein M."/>
            <person name="Lucas J."/>
            <person name="Kovtun M."/>
            <person name="Corcoran D."/>
            <person name="Baugh L.R."/>
            <person name="Kiontke K."/>
            <person name="Gunsalus K."/>
            <person name="Fitch D.H."/>
            <person name="Piano F."/>
        </authorList>
    </citation>
    <scope>NUCLEOTIDE SEQUENCE [LARGE SCALE GENOMIC DNA]</scope>
    <source>
        <strain evidence="2">PF1309</strain>
    </source>
</reference>
<feature type="compositionally biased region" description="Low complexity" evidence="1">
    <location>
        <begin position="111"/>
        <end position="140"/>
    </location>
</feature>
<proteinExistence type="predicted"/>
<feature type="compositionally biased region" description="Polar residues" evidence="1">
    <location>
        <begin position="190"/>
        <end position="200"/>
    </location>
</feature>
<evidence type="ECO:0000313" key="3">
    <source>
        <dbReference type="Proteomes" id="UP000218231"/>
    </source>
</evidence>
<feature type="compositionally biased region" description="Basic and acidic residues" evidence="1">
    <location>
        <begin position="718"/>
        <end position="727"/>
    </location>
</feature>
<keyword evidence="3" id="KW-1185">Reference proteome</keyword>
<evidence type="ECO:0000256" key="1">
    <source>
        <dbReference type="SAM" id="MobiDB-lite"/>
    </source>
</evidence>
<feature type="region of interest" description="Disordered" evidence="1">
    <location>
        <begin position="551"/>
        <end position="590"/>
    </location>
</feature>
<feature type="compositionally biased region" description="Low complexity" evidence="1">
    <location>
        <begin position="248"/>
        <end position="260"/>
    </location>
</feature>
<comment type="caution">
    <text evidence="2">The sequence shown here is derived from an EMBL/GenBank/DDBJ whole genome shotgun (WGS) entry which is preliminary data.</text>
</comment>
<dbReference type="STRING" id="2018661.A0A2A2K532"/>
<feature type="region of interest" description="Disordered" evidence="1">
    <location>
        <begin position="111"/>
        <end position="200"/>
    </location>
</feature>
<dbReference type="PANTHER" id="PTHR14689:SF0">
    <property type="entry name" value="COILED-COIL DOMAIN-CONTAINING PROTEIN 82"/>
    <property type="match status" value="1"/>
</dbReference>
<accession>A0A2A2K532</accession>
<feature type="region of interest" description="Disordered" evidence="1">
    <location>
        <begin position="490"/>
        <end position="519"/>
    </location>
</feature>
<evidence type="ECO:0000313" key="2">
    <source>
        <dbReference type="EMBL" id="PAV69106.1"/>
    </source>
</evidence>
<feature type="region of interest" description="Disordered" evidence="1">
    <location>
        <begin position="718"/>
        <end position="818"/>
    </location>
</feature>
<feature type="compositionally biased region" description="Polar residues" evidence="1">
    <location>
        <begin position="490"/>
        <end position="499"/>
    </location>
</feature>
<dbReference type="PANTHER" id="PTHR14689">
    <property type="entry name" value="PHORBOL-ESTER_DAG-TYPE DOMAIN-CONTAINING PROTEIN"/>
    <property type="match status" value="1"/>
</dbReference>
<dbReference type="AlphaFoldDB" id="A0A2A2K532"/>
<protein>
    <recommendedName>
        <fullName evidence="4">DUF4211 domain-containing protein</fullName>
    </recommendedName>
</protein>
<feature type="compositionally biased region" description="Basic residues" evidence="1">
    <location>
        <begin position="771"/>
        <end position="784"/>
    </location>
</feature>
<dbReference type="GO" id="GO:0005634">
    <property type="term" value="C:nucleus"/>
    <property type="evidence" value="ECO:0007669"/>
    <property type="project" value="TreeGrafter"/>
</dbReference>
<name>A0A2A2K532_9BILA</name>
<feature type="compositionally biased region" description="Polar residues" evidence="1">
    <location>
        <begin position="153"/>
        <end position="165"/>
    </location>
</feature>
<feature type="region of interest" description="Disordered" evidence="1">
    <location>
        <begin position="241"/>
        <end position="266"/>
    </location>
</feature>